<organism evidence="1 2">
    <name type="scientific">Candidatus Clostridium stratigraminis</name>
    <dbReference type="NCBI Taxonomy" id="3381661"/>
    <lineage>
        <taxon>Bacteria</taxon>
        <taxon>Bacillati</taxon>
        <taxon>Bacillota</taxon>
        <taxon>Clostridia</taxon>
        <taxon>Eubacteriales</taxon>
        <taxon>Clostridiaceae</taxon>
        <taxon>Clostridium</taxon>
    </lineage>
</organism>
<gene>
    <name evidence="1" type="ORF">ACJDUG_17195</name>
</gene>
<name>A0ABW8T954_9CLOT</name>
<keyword evidence="2" id="KW-1185">Reference proteome</keyword>
<dbReference type="RefSeq" id="WP_406771108.1">
    <property type="nucleotide sequence ID" value="NZ_JBJHZZ010000026.1"/>
</dbReference>
<protein>
    <submittedName>
        <fullName evidence="1">Uncharacterized protein</fullName>
    </submittedName>
</protein>
<sequence length="47" mass="5122">MPVENGDANFISIGCKVFEIKGIDIKVAVAVEEDGKINKAFMQNPLK</sequence>
<reference evidence="1 2" key="1">
    <citation type="submission" date="2024-11" db="EMBL/GenBank/DDBJ databases">
        <authorList>
            <person name="Heng Y.C."/>
            <person name="Lim A.C.H."/>
            <person name="Lee J.K.Y."/>
            <person name="Kittelmann S."/>
        </authorList>
    </citation>
    <scope>NUCLEOTIDE SEQUENCE [LARGE SCALE GENOMIC DNA]</scope>
    <source>
        <strain evidence="1 2">WILCCON 0185</strain>
    </source>
</reference>
<evidence type="ECO:0000313" key="1">
    <source>
        <dbReference type="EMBL" id="MFL0248681.1"/>
    </source>
</evidence>
<dbReference type="Proteomes" id="UP001623591">
    <property type="component" value="Unassembled WGS sequence"/>
</dbReference>
<proteinExistence type="predicted"/>
<accession>A0ABW8T954</accession>
<comment type="caution">
    <text evidence="1">The sequence shown here is derived from an EMBL/GenBank/DDBJ whole genome shotgun (WGS) entry which is preliminary data.</text>
</comment>
<dbReference type="EMBL" id="JBJHZZ010000026">
    <property type="protein sequence ID" value="MFL0248681.1"/>
    <property type="molecule type" value="Genomic_DNA"/>
</dbReference>
<evidence type="ECO:0000313" key="2">
    <source>
        <dbReference type="Proteomes" id="UP001623591"/>
    </source>
</evidence>